<dbReference type="Proteomes" id="UP000814033">
    <property type="component" value="Unassembled WGS sequence"/>
</dbReference>
<dbReference type="EMBL" id="MU275956">
    <property type="protein sequence ID" value="KAI0045259.1"/>
    <property type="molecule type" value="Genomic_DNA"/>
</dbReference>
<accession>A0ACB8RM59</accession>
<gene>
    <name evidence="1" type="ORF">FA95DRAFT_1495657</name>
</gene>
<protein>
    <submittedName>
        <fullName evidence="1">Uncharacterized protein</fullName>
    </submittedName>
</protein>
<name>A0ACB8RM59_9AGAM</name>
<sequence>MLSFLKFYCNTSQPKQLRLWGVASLDAAKARGKGLYTAKRLRAWTRTFIVDRENLPFNLYGTWSTSMLQTGELAQDIFAHLQSLGPYIRAMDIVDFLDTPGIREQYSLTKTISLTTAQRWMHLMDYRWTKTPTGQYVDGHEREDVVEYRQETFLPTMEDT</sequence>
<reference evidence="1" key="1">
    <citation type="submission" date="2021-02" db="EMBL/GenBank/DDBJ databases">
        <authorList>
            <consortium name="DOE Joint Genome Institute"/>
            <person name="Ahrendt S."/>
            <person name="Looney B.P."/>
            <person name="Miyauchi S."/>
            <person name="Morin E."/>
            <person name="Drula E."/>
            <person name="Courty P.E."/>
            <person name="Chicoki N."/>
            <person name="Fauchery L."/>
            <person name="Kohler A."/>
            <person name="Kuo A."/>
            <person name="Labutti K."/>
            <person name="Pangilinan J."/>
            <person name="Lipzen A."/>
            <person name="Riley R."/>
            <person name="Andreopoulos W."/>
            <person name="He G."/>
            <person name="Johnson J."/>
            <person name="Barry K.W."/>
            <person name="Grigoriev I.V."/>
            <person name="Nagy L."/>
            <person name="Hibbett D."/>
            <person name="Henrissat B."/>
            <person name="Matheny P.B."/>
            <person name="Labbe J."/>
            <person name="Martin F."/>
        </authorList>
    </citation>
    <scope>NUCLEOTIDE SEQUENCE</scope>
    <source>
        <strain evidence="1">FP105234-sp</strain>
    </source>
</reference>
<organism evidence="1 2">
    <name type="scientific">Auriscalpium vulgare</name>
    <dbReference type="NCBI Taxonomy" id="40419"/>
    <lineage>
        <taxon>Eukaryota</taxon>
        <taxon>Fungi</taxon>
        <taxon>Dikarya</taxon>
        <taxon>Basidiomycota</taxon>
        <taxon>Agaricomycotina</taxon>
        <taxon>Agaricomycetes</taxon>
        <taxon>Russulales</taxon>
        <taxon>Auriscalpiaceae</taxon>
        <taxon>Auriscalpium</taxon>
    </lineage>
</organism>
<reference evidence="1" key="2">
    <citation type="journal article" date="2022" name="New Phytol.">
        <title>Evolutionary transition to the ectomycorrhizal habit in the genomes of a hyperdiverse lineage of mushroom-forming fungi.</title>
        <authorList>
            <person name="Looney B."/>
            <person name="Miyauchi S."/>
            <person name="Morin E."/>
            <person name="Drula E."/>
            <person name="Courty P.E."/>
            <person name="Kohler A."/>
            <person name="Kuo A."/>
            <person name="LaButti K."/>
            <person name="Pangilinan J."/>
            <person name="Lipzen A."/>
            <person name="Riley R."/>
            <person name="Andreopoulos W."/>
            <person name="He G."/>
            <person name="Johnson J."/>
            <person name="Nolan M."/>
            <person name="Tritt A."/>
            <person name="Barry K.W."/>
            <person name="Grigoriev I.V."/>
            <person name="Nagy L.G."/>
            <person name="Hibbett D."/>
            <person name="Henrissat B."/>
            <person name="Matheny P.B."/>
            <person name="Labbe J."/>
            <person name="Martin F.M."/>
        </authorList>
    </citation>
    <scope>NUCLEOTIDE SEQUENCE</scope>
    <source>
        <strain evidence="1">FP105234-sp</strain>
    </source>
</reference>
<evidence type="ECO:0000313" key="2">
    <source>
        <dbReference type="Proteomes" id="UP000814033"/>
    </source>
</evidence>
<comment type="caution">
    <text evidence="1">The sequence shown here is derived from an EMBL/GenBank/DDBJ whole genome shotgun (WGS) entry which is preliminary data.</text>
</comment>
<proteinExistence type="predicted"/>
<keyword evidence="2" id="KW-1185">Reference proteome</keyword>
<evidence type="ECO:0000313" key="1">
    <source>
        <dbReference type="EMBL" id="KAI0045259.1"/>
    </source>
</evidence>